<sequence length="66" mass="7186">MVRHASPPGDGVLSSIATIPAGAKVFRAPWYGLWSRRGMYIALVTARRGFTAHNDDSILCRLASKD</sequence>
<reference evidence="1" key="1">
    <citation type="submission" date="2018-05" db="EMBL/GenBank/DDBJ databases">
        <authorList>
            <person name="Lanie J.A."/>
            <person name="Ng W.-L."/>
            <person name="Kazmierczak K.M."/>
            <person name="Andrzejewski T.M."/>
            <person name="Davidsen T.M."/>
            <person name="Wayne K.J."/>
            <person name="Tettelin H."/>
            <person name="Glass J.I."/>
            <person name="Rusch D."/>
            <person name="Podicherti R."/>
            <person name="Tsui H.-C.T."/>
            <person name="Winkler M.E."/>
        </authorList>
    </citation>
    <scope>NUCLEOTIDE SEQUENCE</scope>
</reference>
<evidence type="ECO:0000313" key="1">
    <source>
        <dbReference type="EMBL" id="SVA10330.1"/>
    </source>
</evidence>
<dbReference type="EMBL" id="UINC01003919">
    <property type="protein sequence ID" value="SVA10330.1"/>
    <property type="molecule type" value="Genomic_DNA"/>
</dbReference>
<protein>
    <submittedName>
        <fullName evidence="1">Uncharacterized protein</fullName>
    </submittedName>
</protein>
<feature type="non-terminal residue" evidence="1">
    <location>
        <position position="66"/>
    </location>
</feature>
<proteinExistence type="predicted"/>
<name>A0A381T296_9ZZZZ</name>
<dbReference type="AlphaFoldDB" id="A0A381T296"/>
<gene>
    <name evidence="1" type="ORF">METZ01_LOCUS63184</name>
</gene>
<feature type="non-terminal residue" evidence="1">
    <location>
        <position position="1"/>
    </location>
</feature>
<organism evidence="1">
    <name type="scientific">marine metagenome</name>
    <dbReference type="NCBI Taxonomy" id="408172"/>
    <lineage>
        <taxon>unclassified sequences</taxon>
        <taxon>metagenomes</taxon>
        <taxon>ecological metagenomes</taxon>
    </lineage>
</organism>
<accession>A0A381T296</accession>